<dbReference type="InterPro" id="IPR047801">
    <property type="entry name" value="Peptidase_C45"/>
</dbReference>
<dbReference type="Proteomes" id="UP001501734">
    <property type="component" value="Unassembled WGS sequence"/>
</dbReference>
<dbReference type="InterPro" id="IPR005079">
    <property type="entry name" value="Peptidase_C45_hydrolase"/>
</dbReference>
<dbReference type="SUPFAM" id="SSF56235">
    <property type="entry name" value="N-terminal nucleophile aminohydrolases (Ntn hydrolases)"/>
    <property type="match status" value="1"/>
</dbReference>
<gene>
    <name evidence="2" type="ORF">GCM10022410_06070</name>
</gene>
<accession>A0ABP7VAQ7</accession>
<keyword evidence="2" id="KW-0012">Acyltransferase</keyword>
<dbReference type="PANTHER" id="PTHR34180:SF1">
    <property type="entry name" value="BETA-ALANYL-DOPAMINE_CARCININE HYDROLASE"/>
    <property type="match status" value="1"/>
</dbReference>
<dbReference type="Pfam" id="PF03417">
    <property type="entry name" value="AAT"/>
    <property type="match status" value="1"/>
</dbReference>
<name>A0ABP7VAQ7_9BACI</name>
<evidence type="ECO:0000259" key="1">
    <source>
        <dbReference type="Pfam" id="PF03417"/>
    </source>
</evidence>
<dbReference type="EMBL" id="BAABDL010000030">
    <property type="protein sequence ID" value="GAA4061906.1"/>
    <property type="molecule type" value="Genomic_DNA"/>
</dbReference>
<proteinExistence type="predicted"/>
<sequence length="281" mass="31992">MIKVFTVLIQFRGSHYQLGFEQGQDLKDSVLLKNRRTQWQKRRKRQFFTDVSEAVELLNQFGPGLVAELQGLADGLAWTFEQAVKEFSGYYLEEERSGCSIMTGTDFLVRNYDSHPSSYEGRLVVYQPSDGGYASIGPSMQITGRMDGINEKGFAMGYNFTNRIGSGDGFVCNMIGRILLENCATVDEGIELLKAIPHRSSFSYILFDRTGESVVVEASPRKVVVRPANMCTNHFELLKEENRYQSDESIERLNRIKAQWRPSLSTRQAYQFLTFVVPNDK</sequence>
<dbReference type="InterPro" id="IPR047794">
    <property type="entry name" value="C45_proenzyme-like"/>
</dbReference>
<keyword evidence="3" id="KW-1185">Reference proteome</keyword>
<dbReference type="NCBIfam" id="NF040521">
    <property type="entry name" value="C45_proenzyme"/>
    <property type="match status" value="1"/>
</dbReference>
<dbReference type="PANTHER" id="PTHR34180">
    <property type="entry name" value="PEPTIDASE C45"/>
    <property type="match status" value="1"/>
</dbReference>
<dbReference type="Gene3D" id="3.60.60.10">
    <property type="entry name" value="Penicillin V Acylase, Chain A"/>
    <property type="match status" value="1"/>
</dbReference>
<evidence type="ECO:0000313" key="2">
    <source>
        <dbReference type="EMBL" id="GAA4061906.1"/>
    </source>
</evidence>
<dbReference type="CDD" id="cd01935">
    <property type="entry name" value="Ntn_CGH_like"/>
    <property type="match status" value="1"/>
</dbReference>
<reference evidence="3" key="1">
    <citation type="journal article" date="2019" name="Int. J. Syst. Evol. Microbiol.">
        <title>The Global Catalogue of Microorganisms (GCM) 10K type strain sequencing project: providing services to taxonomists for standard genome sequencing and annotation.</title>
        <authorList>
            <consortium name="The Broad Institute Genomics Platform"/>
            <consortium name="The Broad Institute Genome Sequencing Center for Infectious Disease"/>
            <person name="Wu L."/>
            <person name="Ma J."/>
        </authorList>
    </citation>
    <scope>NUCLEOTIDE SEQUENCE [LARGE SCALE GENOMIC DNA]</scope>
    <source>
        <strain evidence="3">JCM 17250</strain>
    </source>
</reference>
<feature type="domain" description="Peptidase C45 hydrolase" evidence="1">
    <location>
        <begin position="105"/>
        <end position="272"/>
    </location>
</feature>
<evidence type="ECO:0000313" key="3">
    <source>
        <dbReference type="Proteomes" id="UP001501734"/>
    </source>
</evidence>
<dbReference type="RefSeq" id="WP_344910206.1">
    <property type="nucleotide sequence ID" value="NZ_BAABDL010000030.1"/>
</dbReference>
<keyword evidence="2" id="KW-0808">Transferase</keyword>
<organism evidence="2 3">
    <name type="scientific">Amphibacillus indicireducens</name>
    <dbReference type="NCBI Taxonomy" id="1076330"/>
    <lineage>
        <taxon>Bacteria</taxon>
        <taxon>Bacillati</taxon>
        <taxon>Bacillota</taxon>
        <taxon>Bacilli</taxon>
        <taxon>Bacillales</taxon>
        <taxon>Bacillaceae</taxon>
        <taxon>Amphibacillus</taxon>
    </lineage>
</organism>
<dbReference type="InterPro" id="IPR029055">
    <property type="entry name" value="Ntn_hydrolases_N"/>
</dbReference>
<dbReference type="GO" id="GO:0016746">
    <property type="term" value="F:acyltransferase activity"/>
    <property type="evidence" value="ECO:0007669"/>
    <property type="project" value="UniProtKB-KW"/>
</dbReference>
<protein>
    <submittedName>
        <fullName evidence="2">C45 family autoproteolytic acyltransferase/hydolase</fullName>
    </submittedName>
</protein>
<comment type="caution">
    <text evidence="2">The sequence shown here is derived from an EMBL/GenBank/DDBJ whole genome shotgun (WGS) entry which is preliminary data.</text>
</comment>